<keyword evidence="4" id="KW-1185">Reference proteome</keyword>
<organism evidence="3 4">
    <name type="scientific">Hymenobacter persicinus</name>
    <dbReference type="NCBI Taxonomy" id="2025506"/>
    <lineage>
        <taxon>Bacteria</taxon>
        <taxon>Pseudomonadati</taxon>
        <taxon>Bacteroidota</taxon>
        <taxon>Cytophagia</taxon>
        <taxon>Cytophagales</taxon>
        <taxon>Hymenobacteraceae</taxon>
        <taxon>Hymenobacter</taxon>
    </lineage>
</organism>
<sequence>MKKYLFAVVALACCTASVWAAPGHPVTEKYLAAHSVLLPAVEVDARGPHHPKAGHHHAHPVVRKVKEKAGK</sequence>
<proteinExistence type="predicted"/>
<protein>
    <submittedName>
        <fullName evidence="3">Uncharacterized protein</fullName>
    </submittedName>
</protein>
<reference evidence="3 4" key="1">
    <citation type="submission" date="2019-02" db="EMBL/GenBank/DDBJ databases">
        <title>Bacterial novel species isolated from soil.</title>
        <authorList>
            <person name="Jung H.-Y."/>
        </authorList>
    </citation>
    <scope>NUCLEOTIDE SEQUENCE [LARGE SCALE GENOMIC DNA]</scope>
    <source>
        <strain evidence="3 4">1-3-3-3</strain>
    </source>
</reference>
<accession>A0A4Q5LF29</accession>
<feature type="region of interest" description="Disordered" evidence="1">
    <location>
        <begin position="45"/>
        <end position="71"/>
    </location>
</feature>
<gene>
    <name evidence="3" type="ORF">EWM57_04095</name>
</gene>
<feature type="chain" id="PRO_5020354341" evidence="2">
    <location>
        <begin position="21"/>
        <end position="71"/>
    </location>
</feature>
<keyword evidence="2" id="KW-0732">Signal</keyword>
<dbReference type="RefSeq" id="WP_129919862.1">
    <property type="nucleotide sequence ID" value="NZ_SEWE01000005.1"/>
</dbReference>
<evidence type="ECO:0000256" key="1">
    <source>
        <dbReference type="SAM" id="MobiDB-lite"/>
    </source>
</evidence>
<evidence type="ECO:0000313" key="4">
    <source>
        <dbReference type="Proteomes" id="UP000294155"/>
    </source>
</evidence>
<feature type="compositionally biased region" description="Basic residues" evidence="1">
    <location>
        <begin position="48"/>
        <end position="71"/>
    </location>
</feature>
<name>A0A4Q5LF29_9BACT</name>
<feature type="signal peptide" evidence="2">
    <location>
        <begin position="1"/>
        <end position="20"/>
    </location>
</feature>
<dbReference type="OrthoDB" id="9976888at2"/>
<evidence type="ECO:0000313" key="3">
    <source>
        <dbReference type="EMBL" id="RYU82880.1"/>
    </source>
</evidence>
<evidence type="ECO:0000256" key="2">
    <source>
        <dbReference type="SAM" id="SignalP"/>
    </source>
</evidence>
<dbReference type="EMBL" id="SEWE01000005">
    <property type="protein sequence ID" value="RYU82880.1"/>
    <property type="molecule type" value="Genomic_DNA"/>
</dbReference>
<comment type="caution">
    <text evidence="3">The sequence shown here is derived from an EMBL/GenBank/DDBJ whole genome shotgun (WGS) entry which is preliminary data.</text>
</comment>
<dbReference type="Proteomes" id="UP000294155">
    <property type="component" value="Unassembled WGS sequence"/>
</dbReference>
<dbReference type="AlphaFoldDB" id="A0A4Q5LF29"/>